<gene>
    <name evidence="1" type="ORF">SDC9_198948</name>
</gene>
<reference evidence="1" key="1">
    <citation type="submission" date="2019-08" db="EMBL/GenBank/DDBJ databases">
        <authorList>
            <person name="Kucharzyk K."/>
            <person name="Murdoch R.W."/>
            <person name="Higgins S."/>
            <person name="Loffler F."/>
        </authorList>
    </citation>
    <scope>NUCLEOTIDE SEQUENCE</scope>
</reference>
<organism evidence="1">
    <name type="scientific">bioreactor metagenome</name>
    <dbReference type="NCBI Taxonomy" id="1076179"/>
    <lineage>
        <taxon>unclassified sequences</taxon>
        <taxon>metagenomes</taxon>
        <taxon>ecological metagenomes</taxon>
    </lineage>
</organism>
<comment type="caution">
    <text evidence="1">The sequence shown here is derived from an EMBL/GenBank/DDBJ whole genome shotgun (WGS) entry which is preliminary data.</text>
</comment>
<protein>
    <submittedName>
        <fullName evidence="1">Uncharacterized protein</fullName>
    </submittedName>
</protein>
<proteinExistence type="predicted"/>
<name>A0A645IJ36_9ZZZZ</name>
<accession>A0A645IJ36</accession>
<sequence>MLSDMVERERDEKRIAAREFMGGMDDDVDHIN</sequence>
<evidence type="ECO:0000313" key="1">
    <source>
        <dbReference type="EMBL" id="MPN51305.1"/>
    </source>
</evidence>
<dbReference type="EMBL" id="VSSQ01116280">
    <property type="protein sequence ID" value="MPN51305.1"/>
    <property type="molecule type" value="Genomic_DNA"/>
</dbReference>
<dbReference type="AlphaFoldDB" id="A0A645IJ36"/>